<proteinExistence type="predicted"/>
<accession>A0ABQ7MUA1</accession>
<keyword evidence="2" id="KW-1185">Reference proteome</keyword>
<sequence length="73" mass="8282">MDKPSAADSQVLNLVTNPPDYESYSRRVREVRSENLLDLLVRVLLTTERDVGASRDEIELLLNLLKQLENDAA</sequence>
<dbReference type="Proteomes" id="UP000823674">
    <property type="component" value="Chromosome A04"/>
</dbReference>
<gene>
    <name evidence="1" type="primary">A04g508050.1_BraROA</name>
    <name evidence="1" type="ORF">IGI04_016839</name>
</gene>
<name>A0ABQ7MUA1_BRACM</name>
<evidence type="ECO:0000313" key="1">
    <source>
        <dbReference type="EMBL" id="KAG5402232.1"/>
    </source>
</evidence>
<dbReference type="EMBL" id="JADBGQ010000004">
    <property type="protein sequence ID" value="KAG5402232.1"/>
    <property type="molecule type" value="Genomic_DNA"/>
</dbReference>
<comment type="caution">
    <text evidence="1">The sequence shown here is derived from an EMBL/GenBank/DDBJ whole genome shotgun (WGS) entry which is preliminary data.</text>
</comment>
<protein>
    <submittedName>
        <fullName evidence="1">Uncharacterized protein</fullName>
    </submittedName>
</protein>
<organism evidence="1 2">
    <name type="scientific">Brassica rapa subsp. trilocularis</name>
    <dbReference type="NCBI Taxonomy" id="1813537"/>
    <lineage>
        <taxon>Eukaryota</taxon>
        <taxon>Viridiplantae</taxon>
        <taxon>Streptophyta</taxon>
        <taxon>Embryophyta</taxon>
        <taxon>Tracheophyta</taxon>
        <taxon>Spermatophyta</taxon>
        <taxon>Magnoliopsida</taxon>
        <taxon>eudicotyledons</taxon>
        <taxon>Gunneridae</taxon>
        <taxon>Pentapetalae</taxon>
        <taxon>rosids</taxon>
        <taxon>malvids</taxon>
        <taxon>Brassicales</taxon>
        <taxon>Brassicaceae</taxon>
        <taxon>Brassiceae</taxon>
        <taxon>Brassica</taxon>
    </lineage>
</organism>
<evidence type="ECO:0000313" key="2">
    <source>
        <dbReference type="Proteomes" id="UP000823674"/>
    </source>
</evidence>
<reference evidence="1 2" key="1">
    <citation type="submission" date="2021-03" db="EMBL/GenBank/DDBJ databases">
        <authorList>
            <person name="King G.J."/>
            <person name="Bancroft I."/>
            <person name="Baten A."/>
            <person name="Bloomfield J."/>
            <person name="Borpatragohain P."/>
            <person name="He Z."/>
            <person name="Irish N."/>
            <person name="Irwin J."/>
            <person name="Liu K."/>
            <person name="Mauleon R.P."/>
            <person name="Moore J."/>
            <person name="Morris R."/>
            <person name="Ostergaard L."/>
            <person name="Wang B."/>
            <person name="Wells R."/>
        </authorList>
    </citation>
    <scope>NUCLEOTIDE SEQUENCE [LARGE SCALE GENOMIC DNA]</scope>
    <source>
        <strain evidence="1">R-o-18</strain>
        <tissue evidence="1">Leaf</tissue>
    </source>
</reference>